<feature type="domain" description="Helicase C-terminal" evidence="6">
    <location>
        <begin position="163"/>
        <end position="332"/>
    </location>
</feature>
<evidence type="ECO:0000256" key="3">
    <source>
        <dbReference type="ARBA" id="ARBA00022806"/>
    </source>
</evidence>
<feature type="domain" description="Helicase ATP-binding" evidence="5">
    <location>
        <begin position="8"/>
        <end position="156"/>
    </location>
</feature>
<dbReference type="GO" id="GO:0004386">
    <property type="term" value="F:helicase activity"/>
    <property type="evidence" value="ECO:0007669"/>
    <property type="project" value="UniProtKB-KW"/>
</dbReference>
<dbReference type="Gene3D" id="3.40.50.300">
    <property type="entry name" value="P-loop containing nucleotide triphosphate hydrolases"/>
    <property type="match status" value="2"/>
</dbReference>
<keyword evidence="2" id="KW-0378">Hydrolase</keyword>
<dbReference type="InterPro" id="IPR014001">
    <property type="entry name" value="Helicase_ATP-bd"/>
</dbReference>
<reference evidence="7 8" key="1">
    <citation type="submission" date="2023-03" db="EMBL/GenBank/DDBJ databases">
        <title>Novosphingobium cyanobacteriorum sp. nov., isolated from a eutrophic reservoir during the Microcystis bloom period.</title>
        <authorList>
            <person name="Kang M."/>
            <person name="Le V."/>
            <person name="Ko S.-R."/>
            <person name="Lee S.-A."/>
            <person name="Ahn C.-Y."/>
        </authorList>
    </citation>
    <scope>NUCLEOTIDE SEQUENCE [LARGE SCALE GENOMIC DNA]</scope>
    <source>
        <strain evidence="7 8">HBC54</strain>
    </source>
</reference>
<dbReference type="PROSITE" id="PS51194">
    <property type="entry name" value="HELICASE_CTER"/>
    <property type="match status" value="1"/>
</dbReference>
<dbReference type="Pfam" id="PF00271">
    <property type="entry name" value="Helicase_C"/>
    <property type="match status" value="1"/>
</dbReference>
<dbReference type="InterPro" id="IPR050699">
    <property type="entry name" value="RNA-DNA_Helicase"/>
</dbReference>
<keyword evidence="8" id="KW-1185">Reference proteome</keyword>
<protein>
    <submittedName>
        <fullName evidence="7">Helicase-related protein</fullName>
    </submittedName>
</protein>
<evidence type="ECO:0000256" key="4">
    <source>
        <dbReference type="ARBA" id="ARBA00022840"/>
    </source>
</evidence>
<dbReference type="PANTHER" id="PTHR12131">
    <property type="entry name" value="ATP-DEPENDENT RNA AND DNA HELICASE"/>
    <property type="match status" value="1"/>
</dbReference>
<accession>A0ABT6CGG4</accession>
<dbReference type="Proteomes" id="UP001222770">
    <property type="component" value="Unassembled WGS sequence"/>
</dbReference>
<dbReference type="PANTHER" id="PTHR12131:SF1">
    <property type="entry name" value="ATP-DEPENDENT RNA HELICASE SUPV3L1, MITOCHONDRIAL-RELATED"/>
    <property type="match status" value="1"/>
</dbReference>
<dbReference type="InterPro" id="IPR055206">
    <property type="entry name" value="DEXQc_SUV3"/>
</dbReference>
<dbReference type="PROSITE" id="PS51192">
    <property type="entry name" value="HELICASE_ATP_BIND_1"/>
    <property type="match status" value="1"/>
</dbReference>
<sequence>MASPLLRSPRGERNTVKAVLGPTNTGKTHLAIERLCAHSSGAIGFPLRLLAREVYDRVCAIKGPNQVALITGEERIEPKDARWHLCTMEALPSRPDLAFVALDEAQLSADPERGHVFTDRLLHTRGREETMLLGSATLEPMVKALVPGAEIVTRPRFSTLTHAGAKKLSRIPPRSAIVAFSAEQVYAMAEMLRRFRGGAAVVMGALSPQTRNAQVAMYQAGEVDYLVATDAIGMGLNLDVEHVAFAGLSKYDGHRHRRLTTAEMAQIAGRAGRHHKDGTFGTLAGMGAHNPEFTDEEVYAIEEHRFAPLTRLFWREANPRFDSLNLLIEDLESPPPRPELATPPQAIDLAVLKRLAEDPETAASVRGRGSVARFWQACSLPDFRQQGAETHARFVARLWQDLRHGYLGADYVAQAIAQLDNPSGDIDTLQGRISAIRSWSYIAQRPDWVLAREEMAARSRAVETRLSDALHARLTERFVNRRTTVLMRKAGGDASLLPVRVGDSGAVLVDDEPIGHLEGFRFVVDPLARATDRKLLLAAAERHLPALISQRVQALAMAAKAADGLALQDSGIVWNGQPVARLEPGKALLDPRIRLDPALDRLPVKERVDLLAALEGWLSAHLAKPLGPLRRLAEASRAEGSGPALRALLLHMVDGGGVLAREGSGLDKLDGPQRETLRRLGVRVGPLDLFLPQALRPAAMRLWSMLAALRGHRHLPPPDRMPPVLEGKTAPPGYRRLGTQALRVDLVDRLVQDAHKRRLAAPSRRLYLDPAVARSMGLSTASYAALMRLSGFRVHMPRSLAEGAFGPPGVPLWDWRMPRVADPPAPAKPVPPATGAFAALAELMR</sequence>
<evidence type="ECO:0000313" key="8">
    <source>
        <dbReference type="Proteomes" id="UP001222770"/>
    </source>
</evidence>
<evidence type="ECO:0000313" key="7">
    <source>
        <dbReference type="EMBL" id="MDF8333020.1"/>
    </source>
</evidence>
<dbReference type="SMART" id="SM00490">
    <property type="entry name" value="HELICc"/>
    <property type="match status" value="1"/>
</dbReference>
<organism evidence="7 8">
    <name type="scientific">Novosphingobium cyanobacteriorum</name>
    <dbReference type="NCBI Taxonomy" id="3024215"/>
    <lineage>
        <taxon>Bacteria</taxon>
        <taxon>Pseudomonadati</taxon>
        <taxon>Pseudomonadota</taxon>
        <taxon>Alphaproteobacteria</taxon>
        <taxon>Sphingomonadales</taxon>
        <taxon>Sphingomonadaceae</taxon>
        <taxon>Novosphingobium</taxon>
    </lineage>
</organism>
<evidence type="ECO:0000256" key="1">
    <source>
        <dbReference type="ARBA" id="ARBA00022741"/>
    </source>
</evidence>
<dbReference type="RefSeq" id="WP_277276283.1">
    <property type="nucleotide sequence ID" value="NZ_JAROCY010000005.1"/>
</dbReference>
<comment type="caution">
    <text evidence="7">The sequence shown here is derived from an EMBL/GenBank/DDBJ whole genome shotgun (WGS) entry which is preliminary data.</text>
</comment>
<keyword evidence="3 7" id="KW-0347">Helicase</keyword>
<name>A0ABT6CGG4_9SPHN</name>
<gene>
    <name evidence="7" type="ORF">POM99_07395</name>
</gene>
<evidence type="ECO:0000256" key="2">
    <source>
        <dbReference type="ARBA" id="ARBA00022801"/>
    </source>
</evidence>
<evidence type="ECO:0000259" key="6">
    <source>
        <dbReference type="PROSITE" id="PS51194"/>
    </source>
</evidence>
<keyword evidence="1" id="KW-0547">Nucleotide-binding</keyword>
<dbReference type="Pfam" id="PF22527">
    <property type="entry name" value="DEXQc_Suv3"/>
    <property type="match status" value="1"/>
</dbReference>
<dbReference type="InterPro" id="IPR001650">
    <property type="entry name" value="Helicase_C-like"/>
</dbReference>
<evidence type="ECO:0000259" key="5">
    <source>
        <dbReference type="PROSITE" id="PS51192"/>
    </source>
</evidence>
<keyword evidence="4" id="KW-0067">ATP-binding</keyword>
<proteinExistence type="predicted"/>
<dbReference type="EMBL" id="JAROCY010000005">
    <property type="protein sequence ID" value="MDF8333020.1"/>
    <property type="molecule type" value="Genomic_DNA"/>
</dbReference>
<dbReference type="SUPFAM" id="SSF52540">
    <property type="entry name" value="P-loop containing nucleoside triphosphate hydrolases"/>
    <property type="match status" value="2"/>
</dbReference>
<dbReference type="InterPro" id="IPR027417">
    <property type="entry name" value="P-loop_NTPase"/>
</dbReference>